<dbReference type="SUPFAM" id="SSF53850">
    <property type="entry name" value="Periplasmic binding protein-like II"/>
    <property type="match status" value="1"/>
</dbReference>
<dbReference type="CDD" id="cd07012">
    <property type="entry name" value="PBP2_Bug_TTT"/>
    <property type="match status" value="1"/>
</dbReference>
<protein>
    <submittedName>
        <fullName evidence="2">Tripartite tricarboxylate transporter substrate binding protein</fullName>
    </submittedName>
</protein>
<dbReference type="Pfam" id="PF03401">
    <property type="entry name" value="TctC"/>
    <property type="match status" value="1"/>
</dbReference>
<dbReference type="Proteomes" id="UP000249135">
    <property type="component" value="Unassembled WGS sequence"/>
</dbReference>
<evidence type="ECO:0000256" key="1">
    <source>
        <dbReference type="ARBA" id="ARBA00006987"/>
    </source>
</evidence>
<dbReference type="PIRSF" id="PIRSF017082">
    <property type="entry name" value="YflP"/>
    <property type="match status" value="1"/>
</dbReference>
<dbReference type="Gene3D" id="3.40.190.10">
    <property type="entry name" value="Periplasmic binding protein-like II"/>
    <property type="match status" value="1"/>
</dbReference>
<dbReference type="EMBL" id="QFPP01000111">
    <property type="protein sequence ID" value="PZQ74848.1"/>
    <property type="molecule type" value="Genomic_DNA"/>
</dbReference>
<dbReference type="PANTHER" id="PTHR42928:SF5">
    <property type="entry name" value="BLR1237 PROTEIN"/>
    <property type="match status" value="1"/>
</dbReference>
<comment type="similarity">
    <text evidence="1">Belongs to the UPF0065 (bug) family.</text>
</comment>
<reference evidence="2 3" key="1">
    <citation type="submission" date="2017-08" db="EMBL/GenBank/DDBJ databases">
        <title>Infants hospitalized years apart are colonized by the same room-sourced microbial strains.</title>
        <authorList>
            <person name="Brooks B."/>
            <person name="Olm M.R."/>
            <person name="Firek B.A."/>
            <person name="Baker R."/>
            <person name="Thomas B.C."/>
            <person name="Morowitz M.J."/>
            <person name="Banfield J.F."/>
        </authorList>
    </citation>
    <scope>NUCLEOTIDE SEQUENCE [LARGE SCALE GENOMIC DNA]</scope>
    <source>
        <strain evidence="2">S2_005_003_R2_41</strain>
    </source>
</reference>
<sequence length="341" mass="36781">METYRPQRQPGLDIGSSPVLRRRRVLGLLPSMAVAGLWSSMAHAHSGYPQHPVKLVVPAPPGSSPDVMARQWGERFSKLSGVPVLVENKTGATTIIAAQAVANAPADGYTLLWTFNNTFSINPFVFRKLPYTIEDFVPATQVLAVPFVLLVAPQARWRTLGDLLDDARARPNALNYGSAGMGSGFHVAMARLLNATGTSMTHVPYRDAFIPDLIAGRIDVTFDASTTAIAQVRGGTLRALGVSDPKRLEQLPDVPAIAETVPGYSANSWQGLFAPKGTPNDVVQTLAALSNQIVAAPGFRSQVREYGLLPVGSTPSAFQKFVTEDARDWGRVIRDNRITID</sequence>
<name>A0A2W5QCB4_VARPD</name>
<dbReference type="InterPro" id="IPR042100">
    <property type="entry name" value="Bug_dom1"/>
</dbReference>
<comment type="caution">
    <text evidence="2">The sequence shown here is derived from an EMBL/GenBank/DDBJ whole genome shotgun (WGS) entry which is preliminary data.</text>
</comment>
<evidence type="ECO:0000313" key="2">
    <source>
        <dbReference type="EMBL" id="PZQ74848.1"/>
    </source>
</evidence>
<proteinExistence type="inferred from homology"/>
<dbReference type="PANTHER" id="PTHR42928">
    <property type="entry name" value="TRICARBOXYLATE-BINDING PROTEIN"/>
    <property type="match status" value="1"/>
</dbReference>
<dbReference type="Gene3D" id="3.40.190.150">
    <property type="entry name" value="Bordetella uptake gene, domain 1"/>
    <property type="match status" value="1"/>
</dbReference>
<evidence type="ECO:0000313" key="3">
    <source>
        <dbReference type="Proteomes" id="UP000249135"/>
    </source>
</evidence>
<dbReference type="AlphaFoldDB" id="A0A2W5QCB4"/>
<accession>A0A2W5QCB4</accession>
<organism evidence="2 3">
    <name type="scientific">Variovorax paradoxus</name>
    <dbReference type="NCBI Taxonomy" id="34073"/>
    <lineage>
        <taxon>Bacteria</taxon>
        <taxon>Pseudomonadati</taxon>
        <taxon>Pseudomonadota</taxon>
        <taxon>Betaproteobacteria</taxon>
        <taxon>Burkholderiales</taxon>
        <taxon>Comamonadaceae</taxon>
        <taxon>Variovorax</taxon>
    </lineage>
</organism>
<dbReference type="InterPro" id="IPR005064">
    <property type="entry name" value="BUG"/>
</dbReference>
<gene>
    <name evidence="2" type="ORF">DI563_11185</name>
</gene>